<organism evidence="3">
    <name type="scientific">Lichtheimia ramosa</name>
    <dbReference type="NCBI Taxonomy" id="688394"/>
    <lineage>
        <taxon>Eukaryota</taxon>
        <taxon>Fungi</taxon>
        <taxon>Fungi incertae sedis</taxon>
        <taxon>Mucoromycota</taxon>
        <taxon>Mucoromycotina</taxon>
        <taxon>Mucoromycetes</taxon>
        <taxon>Mucorales</taxon>
        <taxon>Lichtheimiaceae</taxon>
        <taxon>Lichtheimia</taxon>
    </lineage>
</organism>
<dbReference type="InterPro" id="IPR006840">
    <property type="entry name" value="ChaC"/>
</dbReference>
<dbReference type="AlphaFoldDB" id="A0A077WUJ7"/>
<dbReference type="GO" id="GO:0005737">
    <property type="term" value="C:cytoplasm"/>
    <property type="evidence" value="ECO:0007669"/>
    <property type="project" value="TreeGrafter"/>
</dbReference>
<name>A0A077WUJ7_9FUNG</name>
<dbReference type="InterPro" id="IPR036568">
    <property type="entry name" value="GGCT-like_sf"/>
</dbReference>
<gene>
    <name evidence="3" type="ORF">LRAMOSA03023</name>
</gene>
<dbReference type="GO" id="GO:0006751">
    <property type="term" value="P:glutathione catabolic process"/>
    <property type="evidence" value="ECO:0007669"/>
    <property type="project" value="EnsemblFungi"/>
</dbReference>
<reference evidence="3" key="1">
    <citation type="journal article" date="2014" name="Genome Announc.">
        <title>De novo whole-genome sequence and genome annotation of Lichtheimia ramosa.</title>
        <authorList>
            <person name="Linde J."/>
            <person name="Schwartze V."/>
            <person name="Binder U."/>
            <person name="Lass-Florl C."/>
            <person name="Voigt K."/>
            <person name="Horn F."/>
        </authorList>
    </citation>
    <scope>NUCLEOTIDE SEQUENCE</scope>
    <source>
        <strain evidence="3">JMRC FSU:6197</strain>
    </source>
</reference>
<dbReference type="CDD" id="cd06661">
    <property type="entry name" value="GGCT_like"/>
    <property type="match status" value="1"/>
</dbReference>
<evidence type="ECO:0000313" key="3">
    <source>
        <dbReference type="EMBL" id="CDS10347.1"/>
    </source>
</evidence>
<dbReference type="Pfam" id="PF04752">
    <property type="entry name" value="ChaC"/>
    <property type="match status" value="1"/>
</dbReference>
<proteinExistence type="predicted"/>
<dbReference type="GO" id="GO:0003839">
    <property type="term" value="F:gamma-glutamylcyclotransferase activity"/>
    <property type="evidence" value="ECO:0007669"/>
    <property type="project" value="EnsemblFungi"/>
</dbReference>
<keyword evidence="2" id="KW-0456">Lyase</keyword>
<dbReference type="EC" id="4.3.2.7" evidence="1"/>
<evidence type="ECO:0000256" key="2">
    <source>
        <dbReference type="ARBA" id="ARBA00023239"/>
    </source>
</evidence>
<sequence length="234" mass="26575">MVVPEHQDSDPANVLIEKEAHSDQVDAVIKETPDQSIWVFGYGSLIWKPPIHYESKQGYWLYQELRSSILAGFQHSEDHRGTPEKPGRVVTLIPFDEWKTIEDVHGHDDVTWGVAFKIPSTDVEATRAYLDHREKNGYTVHTVDVYSAEDDQKPAVKDALVYIATTDNEAYVGPAPLEQIAKQVYETYGPSGWNAEYLLNLAEALREISPEARDDHLFDLERLVKDLINNNKSS</sequence>
<dbReference type="EMBL" id="LK023335">
    <property type="protein sequence ID" value="CDS10347.1"/>
    <property type="molecule type" value="Genomic_DNA"/>
</dbReference>
<protein>
    <recommendedName>
        <fullName evidence="1">glutathione-specific gamma-glutamylcyclotransferase</fullName>
        <ecNumber evidence="1">4.3.2.7</ecNumber>
    </recommendedName>
</protein>
<accession>A0A077WUJ7</accession>
<dbReference type="PANTHER" id="PTHR12192">
    <property type="entry name" value="CATION TRANSPORT PROTEIN CHAC-RELATED"/>
    <property type="match status" value="1"/>
</dbReference>
<dbReference type="PANTHER" id="PTHR12192:SF2">
    <property type="entry name" value="GLUTATHIONE-SPECIFIC GAMMA-GLUTAMYLCYCLOTRANSFERASE 2"/>
    <property type="match status" value="1"/>
</dbReference>
<dbReference type="OrthoDB" id="1933483at2759"/>
<dbReference type="InterPro" id="IPR013024">
    <property type="entry name" value="GGCT-like"/>
</dbReference>
<dbReference type="SUPFAM" id="SSF110857">
    <property type="entry name" value="Gamma-glutamyl cyclotransferase-like"/>
    <property type="match status" value="1"/>
</dbReference>
<dbReference type="GO" id="GO:0061928">
    <property type="term" value="F:glutathione specific gamma-glutamylcyclotransferase activity"/>
    <property type="evidence" value="ECO:0007669"/>
    <property type="project" value="UniProtKB-EC"/>
</dbReference>
<dbReference type="Gene3D" id="3.10.490.10">
    <property type="entry name" value="Gamma-glutamyl cyclotransferase-like"/>
    <property type="match status" value="1"/>
</dbReference>
<evidence type="ECO:0000256" key="1">
    <source>
        <dbReference type="ARBA" id="ARBA00012344"/>
    </source>
</evidence>